<evidence type="ECO:0000313" key="1">
    <source>
        <dbReference type="EMBL" id="SOO23951.1"/>
    </source>
</evidence>
<dbReference type="Proteomes" id="UP000234345">
    <property type="component" value="Unassembled WGS sequence"/>
</dbReference>
<accession>A0A7Z7J099</accession>
<sequence length="46" mass="5154">MTHFILRTDGSAHGRMNDAWQFAKAMIAAGKKSVCRILCNRGLGYR</sequence>
<comment type="caution">
    <text evidence="1">The sequence shown here is derived from an EMBL/GenBank/DDBJ whole genome shotgun (WGS) entry which is preliminary data.</text>
</comment>
<proteinExistence type="predicted"/>
<evidence type="ECO:0000313" key="2">
    <source>
        <dbReference type="Proteomes" id="UP000234345"/>
    </source>
</evidence>
<dbReference type="RefSeq" id="WP_158526041.1">
    <property type="nucleotide sequence ID" value="NZ_OCZC01000058.1"/>
</dbReference>
<dbReference type="EMBL" id="OCZC01000058">
    <property type="protein sequence ID" value="SOO23951.1"/>
    <property type="molecule type" value="Genomic_DNA"/>
</dbReference>
<organism evidence="1 2">
    <name type="scientific">Xanthomonas campestris pv. phaseoli</name>
    <dbReference type="NCBI Taxonomy" id="317013"/>
    <lineage>
        <taxon>Bacteria</taxon>
        <taxon>Pseudomonadati</taxon>
        <taxon>Pseudomonadota</taxon>
        <taxon>Gammaproteobacteria</taxon>
        <taxon>Lysobacterales</taxon>
        <taxon>Lysobacteraceae</taxon>
        <taxon>Xanthomonas</taxon>
    </lineage>
</organism>
<reference evidence="1 2" key="1">
    <citation type="submission" date="2017-10" db="EMBL/GenBank/DDBJ databases">
        <authorList>
            <person name="Regsiter A."/>
            <person name="William W."/>
        </authorList>
    </citation>
    <scope>NUCLEOTIDE SEQUENCE [LARGE SCALE GENOMIC DNA]</scope>
    <source>
        <strain evidence="1 2">CFBP6991</strain>
    </source>
</reference>
<protein>
    <submittedName>
        <fullName evidence="1">Uncharacterized protein</fullName>
    </submittedName>
</protein>
<dbReference type="AlphaFoldDB" id="A0A7Z7J099"/>
<gene>
    <name evidence="1" type="ORF">XFF6991_310121</name>
</gene>
<name>A0A7Z7J099_XANCH</name>